<evidence type="ECO:0000256" key="4">
    <source>
        <dbReference type="ARBA" id="ARBA00022475"/>
    </source>
</evidence>
<protein>
    <submittedName>
        <fullName evidence="12">Energy transducer TonB</fullName>
    </submittedName>
</protein>
<dbReference type="InterPro" id="IPR051045">
    <property type="entry name" value="TonB-dependent_transducer"/>
</dbReference>
<dbReference type="SUPFAM" id="SSF74653">
    <property type="entry name" value="TolA/TonB C-terminal domain"/>
    <property type="match status" value="1"/>
</dbReference>
<gene>
    <name evidence="12" type="ORF">IOQ59_18600</name>
</gene>
<proteinExistence type="inferred from homology"/>
<sequence>MRSTGFSRSPALLLLALGLSLLLHLLVLLVAGNDVPKLVELPGQHRLLQVSIGAKAPAASLQASPMLQHAQSTPVSFDPPAPLPETTPVQQRPADGMAGVKSPAAEPAKMIPSHFVPEPSKSPEPRPVELKPAEKPLVAAKETKSPQTVEPVAPTSVAKEHPSERHQSEIPAKALSAHTDASASREQQARYVAASYRHQTAVPYPKLARRRGQEGTVWLNVQVDTAGEVSDIEVLESSGFSQLDQAALKTVRRWHFIAARRDGQAEVSYVKIPVKFQLDKSQ</sequence>
<evidence type="ECO:0000259" key="11">
    <source>
        <dbReference type="PROSITE" id="PS52015"/>
    </source>
</evidence>
<evidence type="ECO:0000256" key="7">
    <source>
        <dbReference type="ARBA" id="ARBA00022927"/>
    </source>
</evidence>
<dbReference type="Proteomes" id="UP000640333">
    <property type="component" value="Unassembled WGS sequence"/>
</dbReference>
<dbReference type="NCBIfam" id="TIGR01352">
    <property type="entry name" value="tonB_Cterm"/>
    <property type="match status" value="1"/>
</dbReference>
<dbReference type="InterPro" id="IPR037682">
    <property type="entry name" value="TonB_C"/>
</dbReference>
<comment type="subcellular location">
    <subcellularLocation>
        <location evidence="1">Cell inner membrane</location>
        <topology evidence="1">Single-pass membrane protein</topology>
        <orientation evidence="1">Periplasmic side</orientation>
    </subcellularLocation>
</comment>
<evidence type="ECO:0000313" key="13">
    <source>
        <dbReference type="Proteomes" id="UP000640333"/>
    </source>
</evidence>
<accession>A0A8J7K6Z5</accession>
<evidence type="ECO:0000256" key="5">
    <source>
        <dbReference type="ARBA" id="ARBA00022519"/>
    </source>
</evidence>
<name>A0A8J7K6Z5_9GAMM</name>
<keyword evidence="7" id="KW-0653">Protein transport</keyword>
<evidence type="ECO:0000256" key="1">
    <source>
        <dbReference type="ARBA" id="ARBA00004383"/>
    </source>
</evidence>
<dbReference type="AlphaFoldDB" id="A0A8J7K6Z5"/>
<dbReference type="Gene3D" id="3.30.1150.10">
    <property type="match status" value="1"/>
</dbReference>
<feature type="compositionally biased region" description="Polar residues" evidence="10">
    <location>
        <begin position="66"/>
        <end position="75"/>
    </location>
</feature>
<evidence type="ECO:0000256" key="6">
    <source>
        <dbReference type="ARBA" id="ARBA00022692"/>
    </source>
</evidence>
<feature type="region of interest" description="Disordered" evidence="10">
    <location>
        <begin position="139"/>
        <end position="180"/>
    </location>
</feature>
<keyword evidence="3" id="KW-0813">Transport</keyword>
<dbReference type="PANTHER" id="PTHR33446">
    <property type="entry name" value="PROTEIN TONB-RELATED"/>
    <property type="match status" value="1"/>
</dbReference>
<evidence type="ECO:0000256" key="3">
    <source>
        <dbReference type="ARBA" id="ARBA00022448"/>
    </source>
</evidence>
<comment type="caution">
    <text evidence="12">The sequence shown here is derived from an EMBL/GenBank/DDBJ whole genome shotgun (WGS) entry which is preliminary data.</text>
</comment>
<comment type="similarity">
    <text evidence="2">Belongs to the TonB family.</text>
</comment>
<keyword evidence="4" id="KW-1003">Cell membrane</keyword>
<dbReference type="GO" id="GO:0015031">
    <property type="term" value="P:protein transport"/>
    <property type="evidence" value="ECO:0007669"/>
    <property type="project" value="UniProtKB-KW"/>
</dbReference>
<keyword evidence="6" id="KW-0812">Transmembrane</keyword>
<keyword evidence="8" id="KW-1133">Transmembrane helix</keyword>
<dbReference type="PROSITE" id="PS52015">
    <property type="entry name" value="TONB_CTD"/>
    <property type="match status" value="1"/>
</dbReference>
<feature type="domain" description="TonB C-terminal" evidence="11">
    <location>
        <begin position="189"/>
        <end position="282"/>
    </location>
</feature>
<organism evidence="12 13">
    <name type="scientific">Pontibacterium sinense</name>
    <dbReference type="NCBI Taxonomy" id="2781979"/>
    <lineage>
        <taxon>Bacteria</taxon>
        <taxon>Pseudomonadati</taxon>
        <taxon>Pseudomonadota</taxon>
        <taxon>Gammaproteobacteria</taxon>
        <taxon>Oceanospirillales</taxon>
        <taxon>Oceanospirillaceae</taxon>
        <taxon>Pontibacterium</taxon>
    </lineage>
</organism>
<keyword evidence="5" id="KW-0997">Cell inner membrane</keyword>
<evidence type="ECO:0000313" key="12">
    <source>
        <dbReference type="EMBL" id="MBE9399275.1"/>
    </source>
</evidence>
<dbReference type="PANTHER" id="PTHR33446:SF2">
    <property type="entry name" value="PROTEIN TONB"/>
    <property type="match status" value="1"/>
</dbReference>
<dbReference type="EMBL" id="JADEYS010000024">
    <property type="protein sequence ID" value="MBE9399275.1"/>
    <property type="molecule type" value="Genomic_DNA"/>
</dbReference>
<dbReference type="GO" id="GO:0031992">
    <property type="term" value="F:energy transducer activity"/>
    <property type="evidence" value="ECO:0007669"/>
    <property type="project" value="TreeGrafter"/>
</dbReference>
<feature type="compositionally biased region" description="Basic and acidic residues" evidence="10">
    <location>
        <begin position="158"/>
        <end position="168"/>
    </location>
</feature>
<keyword evidence="13" id="KW-1185">Reference proteome</keyword>
<dbReference type="GO" id="GO:0098797">
    <property type="term" value="C:plasma membrane protein complex"/>
    <property type="evidence" value="ECO:0007669"/>
    <property type="project" value="TreeGrafter"/>
</dbReference>
<reference evidence="12" key="1">
    <citation type="submission" date="2020-10" db="EMBL/GenBank/DDBJ databases">
        <title>Bacterium isolated from coastal waters sediment.</title>
        <authorList>
            <person name="Chen R.-J."/>
            <person name="Lu D.-C."/>
            <person name="Zhu K.-L."/>
            <person name="Du Z.-J."/>
        </authorList>
    </citation>
    <scope>NUCLEOTIDE SEQUENCE</scope>
    <source>
        <strain evidence="12">N1Y112</strain>
    </source>
</reference>
<evidence type="ECO:0000256" key="2">
    <source>
        <dbReference type="ARBA" id="ARBA00006555"/>
    </source>
</evidence>
<dbReference type="GO" id="GO:0055085">
    <property type="term" value="P:transmembrane transport"/>
    <property type="evidence" value="ECO:0007669"/>
    <property type="project" value="InterPro"/>
</dbReference>
<dbReference type="InterPro" id="IPR006260">
    <property type="entry name" value="TonB/TolA_C"/>
</dbReference>
<evidence type="ECO:0000256" key="10">
    <source>
        <dbReference type="SAM" id="MobiDB-lite"/>
    </source>
</evidence>
<evidence type="ECO:0000256" key="8">
    <source>
        <dbReference type="ARBA" id="ARBA00022989"/>
    </source>
</evidence>
<feature type="region of interest" description="Disordered" evidence="10">
    <location>
        <begin position="66"/>
        <end position="105"/>
    </location>
</feature>
<dbReference type="Pfam" id="PF03544">
    <property type="entry name" value="TonB_C"/>
    <property type="match status" value="1"/>
</dbReference>
<keyword evidence="9" id="KW-0472">Membrane</keyword>
<evidence type="ECO:0000256" key="9">
    <source>
        <dbReference type="ARBA" id="ARBA00023136"/>
    </source>
</evidence>